<sequence length="394" mass="44015">MNMEQDYYNQYIDEKLEDVWKISKYIHLNPEIGFKEYKASKIQCDFLRKQGFEVQQGVDELDTAFVATYGSGKPAICIVSEYDALEGMGHACGHNLICATSILTGDVIREYLSKHPDQGCVKVIGTPAEEGGGGKIKLLKKGVFENIDSVFMMHPTSYKTKLAGRCLSVYDLKITFYGQSAQAASHPEEGRSALSAANLYLTACGLWKQQLSMDTRINQIIEQGGIRTNIVPDKVVIKSNVRCFSASNLEKLVRLIKNCAIKCADAMECTVEIAMEEGYQGRVPNCVLSDICREEFVKLDEPLMDGLVDDYGGEDLGNVSHYIPICNPYVTIYPDRKISGHTDKFRELAISDSGLRCIQIASKAMAQSIIRLYQKPNLIELAKKELKERLQTEN</sequence>
<reference evidence="2 3" key="1">
    <citation type="submission" date="2018-08" db="EMBL/GenBank/DDBJ databases">
        <title>A genome reference for cultivated species of the human gut microbiota.</title>
        <authorList>
            <person name="Zou Y."/>
            <person name="Xue W."/>
            <person name="Luo G."/>
        </authorList>
    </citation>
    <scope>NUCLEOTIDE SEQUENCE [LARGE SCALE GENOMIC DNA]</scope>
    <source>
        <strain evidence="2 3">TF08-11</strain>
    </source>
</reference>
<dbReference type="GO" id="GO:0005737">
    <property type="term" value="C:cytoplasm"/>
    <property type="evidence" value="ECO:0007669"/>
    <property type="project" value="TreeGrafter"/>
</dbReference>
<dbReference type="AlphaFoldDB" id="A0A3E3E853"/>
<dbReference type="SUPFAM" id="SSF53187">
    <property type="entry name" value="Zn-dependent exopeptidases"/>
    <property type="match status" value="1"/>
</dbReference>
<keyword evidence="2" id="KW-0378">Hydrolase</keyword>
<dbReference type="SUPFAM" id="SSF55031">
    <property type="entry name" value="Bacterial exopeptidase dimerisation domain"/>
    <property type="match status" value="1"/>
</dbReference>
<protein>
    <recommendedName>
        <fullName evidence="1">Peptidase M20 domain-containing protein 2</fullName>
    </recommendedName>
</protein>
<dbReference type="PANTHER" id="PTHR30575">
    <property type="entry name" value="PEPTIDASE M20"/>
    <property type="match status" value="1"/>
</dbReference>
<evidence type="ECO:0000313" key="3">
    <source>
        <dbReference type="Proteomes" id="UP000260721"/>
    </source>
</evidence>
<evidence type="ECO:0000256" key="1">
    <source>
        <dbReference type="PIRNR" id="PIRNR037226"/>
    </source>
</evidence>
<dbReference type="NCBIfam" id="TIGR01891">
    <property type="entry name" value="amidohydrolases"/>
    <property type="match status" value="1"/>
</dbReference>
<proteinExistence type="inferred from homology"/>
<dbReference type="InterPro" id="IPR002933">
    <property type="entry name" value="Peptidase_M20"/>
</dbReference>
<name>A0A3E3E853_9FIRM</name>
<dbReference type="InterPro" id="IPR017144">
    <property type="entry name" value="Xaa-Arg_dipeptidase"/>
</dbReference>
<dbReference type="InterPro" id="IPR052030">
    <property type="entry name" value="Peptidase_M20/M20A_hydrolases"/>
</dbReference>
<evidence type="ECO:0000313" key="2">
    <source>
        <dbReference type="EMBL" id="RGD77540.1"/>
    </source>
</evidence>
<dbReference type="GO" id="GO:0016805">
    <property type="term" value="F:dipeptidase activity"/>
    <property type="evidence" value="ECO:0007669"/>
    <property type="project" value="InterPro"/>
</dbReference>
<dbReference type="RefSeq" id="WP_117445713.1">
    <property type="nucleotide sequence ID" value="NZ_CALCIP010000022.1"/>
</dbReference>
<dbReference type="Proteomes" id="UP000260721">
    <property type="component" value="Unassembled WGS sequence"/>
</dbReference>
<dbReference type="GO" id="GO:0046657">
    <property type="term" value="P:folic acid catabolic process"/>
    <property type="evidence" value="ECO:0007669"/>
    <property type="project" value="TreeGrafter"/>
</dbReference>
<dbReference type="InterPro" id="IPR017439">
    <property type="entry name" value="Amidohydrolase"/>
</dbReference>
<dbReference type="Gene3D" id="3.30.70.360">
    <property type="match status" value="1"/>
</dbReference>
<dbReference type="InterPro" id="IPR036264">
    <property type="entry name" value="Bact_exopeptidase_dim_dom"/>
</dbReference>
<organism evidence="2 3">
    <name type="scientific">Faecalicoccus pleomorphus</name>
    <dbReference type="NCBI Taxonomy" id="1323"/>
    <lineage>
        <taxon>Bacteria</taxon>
        <taxon>Bacillati</taxon>
        <taxon>Bacillota</taxon>
        <taxon>Erysipelotrichia</taxon>
        <taxon>Erysipelotrichales</taxon>
        <taxon>Erysipelotrichaceae</taxon>
        <taxon>Faecalicoccus</taxon>
    </lineage>
</organism>
<dbReference type="EMBL" id="QUSK01000005">
    <property type="protein sequence ID" value="RGD77540.1"/>
    <property type="molecule type" value="Genomic_DNA"/>
</dbReference>
<dbReference type="PIRSF" id="PIRSF037226">
    <property type="entry name" value="Amidohydrolase_ACY1L2_prd"/>
    <property type="match status" value="1"/>
</dbReference>
<dbReference type="Gene3D" id="3.40.630.10">
    <property type="entry name" value="Zn peptidases"/>
    <property type="match status" value="1"/>
</dbReference>
<gene>
    <name evidence="2" type="ORF">DXC78_03290</name>
</gene>
<dbReference type="GO" id="GO:0071713">
    <property type="term" value="F:para-aminobenzoyl-glutamate hydrolase activity"/>
    <property type="evidence" value="ECO:0007669"/>
    <property type="project" value="TreeGrafter"/>
</dbReference>
<dbReference type="Pfam" id="PF01546">
    <property type="entry name" value="Peptidase_M20"/>
    <property type="match status" value="1"/>
</dbReference>
<accession>A0A3E3E853</accession>
<dbReference type="PANTHER" id="PTHR30575:SF0">
    <property type="entry name" value="XAA-ARG DIPEPTIDASE"/>
    <property type="match status" value="1"/>
</dbReference>
<comment type="similarity">
    <text evidence="1">Belongs to the peptidase M20A family.</text>
</comment>
<comment type="caution">
    <text evidence="2">The sequence shown here is derived from an EMBL/GenBank/DDBJ whole genome shotgun (WGS) entry which is preliminary data.</text>
</comment>
<dbReference type="CDD" id="cd03887">
    <property type="entry name" value="M20_Acy1L2"/>
    <property type="match status" value="1"/>
</dbReference>